<evidence type="ECO:0000313" key="1">
    <source>
        <dbReference type="EMBL" id="EKC66287.1"/>
    </source>
</evidence>
<comment type="caution">
    <text evidence="1">The sequence shown here is derived from an EMBL/GenBank/DDBJ whole genome shotgun (WGS) entry which is preliminary data.</text>
</comment>
<dbReference type="EMBL" id="AJWZ01004138">
    <property type="protein sequence ID" value="EKC66287.1"/>
    <property type="molecule type" value="Genomic_DNA"/>
</dbReference>
<organism evidence="1">
    <name type="scientific">human gut metagenome</name>
    <dbReference type="NCBI Taxonomy" id="408170"/>
    <lineage>
        <taxon>unclassified sequences</taxon>
        <taxon>metagenomes</taxon>
        <taxon>organismal metagenomes</taxon>
    </lineage>
</organism>
<accession>K1T057</accession>
<protein>
    <submittedName>
        <fullName evidence="1">Uncharacterized protein</fullName>
    </submittedName>
</protein>
<name>K1T057_9ZZZZ</name>
<gene>
    <name evidence="1" type="ORF">OBE_06018</name>
</gene>
<proteinExistence type="predicted"/>
<feature type="non-terminal residue" evidence="1">
    <location>
        <position position="23"/>
    </location>
</feature>
<dbReference type="AlphaFoldDB" id="K1T057"/>
<reference evidence="1" key="1">
    <citation type="journal article" date="2013" name="Environ. Microbiol.">
        <title>Microbiota from the distal guts of lean and obese adolescents exhibit partial functional redundancy besides clear differences in community structure.</title>
        <authorList>
            <person name="Ferrer M."/>
            <person name="Ruiz A."/>
            <person name="Lanza F."/>
            <person name="Haange S.B."/>
            <person name="Oberbach A."/>
            <person name="Till H."/>
            <person name="Bargiela R."/>
            <person name="Campoy C."/>
            <person name="Segura M.T."/>
            <person name="Richter M."/>
            <person name="von Bergen M."/>
            <person name="Seifert J."/>
            <person name="Suarez A."/>
        </authorList>
    </citation>
    <scope>NUCLEOTIDE SEQUENCE</scope>
</reference>
<sequence>MEFDSELPDYFKKLLANLETQKT</sequence>